<dbReference type="Pfam" id="PF10294">
    <property type="entry name" value="Methyltransf_16"/>
    <property type="match status" value="1"/>
</dbReference>
<evidence type="ECO:0000313" key="2">
    <source>
        <dbReference type="Proteomes" id="UP000324974"/>
    </source>
</evidence>
<dbReference type="EMBL" id="CP042425">
    <property type="protein sequence ID" value="QEL16893.1"/>
    <property type="molecule type" value="Genomic_DNA"/>
</dbReference>
<dbReference type="AlphaFoldDB" id="A0A5C1AF91"/>
<dbReference type="Gene3D" id="3.40.50.150">
    <property type="entry name" value="Vaccinia Virus protein VP39"/>
    <property type="match status" value="1"/>
</dbReference>
<dbReference type="InterPro" id="IPR029063">
    <property type="entry name" value="SAM-dependent_MTases_sf"/>
</dbReference>
<reference evidence="2" key="1">
    <citation type="submission" date="2019-08" db="EMBL/GenBank/DDBJ databases">
        <title>Limnoglobus roseus gen. nov., sp. nov., a novel freshwater planctomycete with a giant genome from the family Gemmataceae.</title>
        <authorList>
            <person name="Kulichevskaya I.S."/>
            <person name="Naumoff D.G."/>
            <person name="Miroshnikov K."/>
            <person name="Ivanova A."/>
            <person name="Philippov D.A."/>
            <person name="Hakobyan A."/>
            <person name="Rijpstra I.C."/>
            <person name="Sinninghe Damste J.S."/>
            <person name="Liesack W."/>
            <person name="Dedysh S.N."/>
        </authorList>
    </citation>
    <scope>NUCLEOTIDE SEQUENCE [LARGE SCALE GENOMIC DNA]</scope>
    <source>
        <strain evidence="2">PX52</strain>
    </source>
</reference>
<evidence type="ECO:0000313" key="1">
    <source>
        <dbReference type="EMBL" id="QEL16893.1"/>
    </source>
</evidence>
<sequence length="235" mass="25832">MAEPRIHSTPADAVADRVKEKVTLEGMTFYLERPAGLDKVFDHPGVRNAYAADEYIPYWTDLWAAGRMLAKIVLREDWAKYPRGTDGELDVLEIGCGLGLGGIAALACRLRVTFSDVDEMAVQFALSNAKLNGHANARSLPLDLRSPPAGMTFPVIIASDVLYEQRMVEPTAKFLKAVLAPGGTALLTDPDRYSSRSFRWQCGEEGLDVETSFVRAGEPGGERTKGTLYRIRHMA</sequence>
<dbReference type="GO" id="GO:0032259">
    <property type="term" value="P:methylation"/>
    <property type="evidence" value="ECO:0007669"/>
    <property type="project" value="UniProtKB-KW"/>
</dbReference>
<dbReference type="OrthoDB" id="264333at2"/>
<keyword evidence="2" id="KW-1185">Reference proteome</keyword>
<gene>
    <name evidence="1" type="ORF">PX52LOC_03868</name>
</gene>
<accession>A0A5C1AF91</accession>
<proteinExistence type="predicted"/>
<dbReference type="PANTHER" id="PTHR14614">
    <property type="entry name" value="HEPATOCELLULAR CARCINOMA-ASSOCIATED ANTIGEN"/>
    <property type="match status" value="1"/>
</dbReference>
<dbReference type="KEGG" id="lrs:PX52LOC_03868"/>
<dbReference type="InterPro" id="IPR019410">
    <property type="entry name" value="Methyltransf_16"/>
</dbReference>
<keyword evidence="1" id="KW-0808">Transferase</keyword>
<keyword evidence="1" id="KW-0489">Methyltransferase</keyword>
<protein>
    <submittedName>
        <fullName evidence="1">Class I SAM-dependent methyltransferase</fullName>
    </submittedName>
</protein>
<name>A0A5C1AF91_9BACT</name>
<dbReference type="RefSeq" id="WP_149111563.1">
    <property type="nucleotide sequence ID" value="NZ_CP042425.1"/>
</dbReference>
<dbReference type="GO" id="GO:0008168">
    <property type="term" value="F:methyltransferase activity"/>
    <property type="evidence" value="ECO:0007669"/>
    <property type="project" value="UniProtKB-KW"/>
</dbReference>
<dbReference type="SUPFAM" id="SSF53335">
    <property type="entry name" value="S-adenosyl-L-methionine-dependent methyltransferases"/>
    <property type="match status" value="1"/>
</dbReference>
<organism evidence="1 2">
    <name type="scientific">Limnoglobus roseus</name>
    <dbReference type="NCBI Taxonomy" id="2598579"/>
    <lineage>
        <taxon>Bacteria</taxon>
        <taxon>Pseudomonadati</taxon>
        <taxon>Planctomycetota</taxon>
        <taxon>Planctomycetia</taxon>
        <taxon>Gemmatales</taxon>
        <taxon>Gemmataceae</taxon>
        <taxon>Limnoglobus</taxon>
    </lineage>
</organism>
<dbReference type="Proteomes" id="UP000324974">
    <property type="component" value="Chromosome"/>
</dbReference>